<evidence type="ECO:0000256" key="1">
    <source>
        <dbReference type="SAM" id="MobiDB-lite"/>
    </source>
</evidence>
<dbReference type="Pfam" id="PF00149">
    <property type="entry name" value="Metallophos"/>
    <property type="match status" value="1"/>
</dbReference>
<sequence>MNAHGIDFAGSALTLLSSGLLWWEAERTLCASDLHLGKSERHARRGGSLLPPYETGDTLQRLDAAITALGPARVICLGDSFDDAAALGGLAEEERLWLLRLMAGRDWVWIEGNHDPGPLDVDGRHLAELTLGPLTFRHIAEDGASPGEISGHWHPKIAVNARGSRVARPCFVTDGSRLIMPAFGTYTGGLFADAPPVGRLMERSRTLAILTGEPMARLPVFSMPKGKRPGAMRAPPRLRRRA</sequence>
<dbReference type="InterPro" id="IPR026336">
    <property type="entry name" value="PdeM-like"/>
</dbReference>
<accession>A0ABU3DG36</accession>
<dbReference type="PANTHER" id="PTHR39323">
    <property type="entry name" value="BLR1149 PROTEIN"/>
    <property type="match status" value="1"/>
</dbReference>
<keyword evidence="4" id="KW-1185">Reference proteome</keyword>
<dbReference type="NCBIfam" id="TIGR04123">
    <property type="entry name" value="P_estr_lig_assc"/>
    <property type="match status" value="1"/>
</dbReference>
<organism evidence="3 4">
    <name type="scientific">Tropicimonas omnivorans</name>
    <dbReference type="NCBI Taxonomy" id="3075590"/>
    <lineage>
        <taxon>Bacteria</taxon>
        <taxon>Pseudomonadati</taxon>
        <taxon>Pseudomonadota</taxon>
        <taxon>Alphaproteobacteria</taxon>
        <taxon>Rhodobacterales</taxon>
        <taxon>Roseobacteraceae</taxon>
        <taxon>Tropicimonas</taxon>
    </lineage>
</organism>
<dbReference type="GO" id="GO:0016787">
    <property type="term" value="F:hydrolase activity"/>
    <property type="evidence" value="ECO:0007669"/>
    <property type="project" value="UniProtKB-KW"/>
</dbReference>
<dbReference type="InterPro" id="IPR029052">
    <property type="entry name" value="Metallo-depent_PP-like"/>
</dbReference>
<name>A0ABU3DG36_9RHOB</name>
<dbReference type="InterPro" id="IPR004843">
    <property type="entry name" value="Calcineurin-like_PHP"/>
</dbReference>
<evidence type="ECO:0000313" key="3">
    <source>
        <dbReference type="EMBL" id="MDT0682659.1"/>
    </source>
</evidence>
<feature type="compositionally biased region" description="Basic residues" evidence="1">
    <location>
        <begin position="225"/>
        <end position="242"/>
    </location>
</feature>
<dbReference type="EC" id="3.1.-.-" evidence="3"/>
<evidence type="ECO:0000313" key="4">
    <source>
        <dbReference type="Proteomes" id="UP001265259"/>
    </source>
</evidence>
<keyword evidence="3" id="KW-0436">Ligase</keyword>
<dbReference type="RefSeq" id="WP_311690429.1">
    <property type="nucleotide sequence ID" value="NZ_JAVRHL010000002.1"/>
</dbReference>
<keyword evidence="3" id="KW-0255">Endonuclease</keyword>
<reference evidence="3 4" key="1">
    <citation type="submission" date="2023-09" db="EMBL/GenBank/DDBJ databases">
        <authorList>
            <person name="Rey-Velasco X."/>
        </authorList>
    </citation>
    <scope>NUCLEOTIDE SEQUENCE [LARGE SCALE GENOMIC DNA]</scope>
    <source>
        <strain evidence="3 4">F158</strain>
    </source>
</reference>
<dbReference type="EMBL" id="JAVRHL010000002">
    <property type="protein sequence ID" value="MDT0682659.1"/>
    <property type="molecule type" value="Genomic_DNA"/>
</dbReference>
<evidence type="ECO:0000259" key="2">
    <source>
        <dbReference type="Pfam" id="PF00149"/>
    </source>
</evidence>
<comment type="caution">
    <text evidence="3">The sequence shown here is derived from an EMBL/GenBank/DDBJ whole genome shotgun (WGS) entry which is preliminary data.</text>
</comment>
<keyword evidence="3" id="KW-0540">Nuclease</keyword>
<feature type="domain" description="Calcineurin-like phosphoesterase" evidence="2">
    <location>
        <begin position="27"/>
        <end position="119"/>
    </location>
</feature>
<dbReference type="GO" id="GO:0016874">
    <property type="term" value="F:ligase activity"/>
    <property type="evidence" value="ECO:0007669"/>
    <property type="project" value="UniProtKB-KW"/>
</dbReference>
<proteinExistence type="predicted"/>
<dbReference type="SUPFAM" id="SSF56300">
    <property type="entry name" value="Metallo-dependent phosphatases"/>
    <property type="match status" value="1"/>
</dbReference>
<gene>
    <name evidence="3" type="primary">pdeM</name>
    <name evidence="3" type="ORF">RM543_08175</name>
</gene>
<protein>
    <submittedName>
        <fullName evidence="3">Ligase-associated DNA damage response endonuclease PdeM</fullName>
        <ecNumber evidence="3">3.1.-.-</ecNumber>
    </submittedName>
</protein>
<dbReference type="Proteomes" id="UP001265259">
    <property type="component" value="Unassembled WGS sequence"/>
</dbReference>
<dbReference type="PANTHER" id="PTHR39323:SF1">
    <property type="entry name" value="BLR1149 PROTEIN"/>
    <property type="match status" value="1"/>
</dbReference>
<feature type="region of interest" description="Disordered" evidence="1">
    <location>
        <begin position="220"/>
        <end position="242"/>
    </location>
</feature>
<dbReference type="Gene3D" id="3.60.21.10">
    <property type="match status" value="1"/>
</dbReference>
<keyword evidence="3" id="KW-0378">Hydrolase</keyword>
<dbReference type="GO" id="GO:0004519">
    <property type="term" value="F:endonuclease activity"/>
    <property type="evidence" value="ECO:0007669"/>
    <property type="project" value="UniProtKB-KW"/>
</dbReference>